<feature type="binding site" description="covalent" evidence="6">
    <location>
        <position position="37"/>
    </location>
    <ligand>
        <name>heme c</name>
        <dbReference type="ChEBI" id="CHEBI:61717"/>
    </ligand>
</feature>
<dbReference type="GO" id="GO:0009055">
    <property type="term" value="F:electron transfer activity"/>
    <property type="evidence" value="ECO:0007669"/>
    <property type="project" value="InterPro"/>
</dbReference>
<feature type="signal peptide" evidence="7">
    <location>
        <begin position="1"/>
        <end position="28"/>
    </location>
</feature>
<evidence type="ECO:0000256" key="2">
    <source>
        <dbReference type="ARBA" id="ARBA00022617"/>
    </source>
</evidence>
<dbReference type="InterPro" id="IPR009056">
    <property type="entry name" value="Cyt_c-like_dom"/>
</dbReference>
<reference evidence="9 10" key="1">
    <citation type="submission" date="2019-08" db="EMBL/GenBank/DDBJ databases">
        <authorList>
            <person name="Peeters C."/>
        </authorList>
    </citation>
    <scope>NUCLEOTIDE SEQUENCE [LARGE SCALE GENOMIC DNA]</scope>
    <source>
        <strain evidence="9 10">LMG 31114</strain>
    </source>
</reference>
<evidence type="ECO:0000259" key="8">
    <source>
        <dbReference type="PROSITE" id="PS51007"/>
    </source>
</evidence>
<feature type="chain" id="PRO_5023063721" evidence="7">
    <location>
        <begin position="29"/>
        <end position="108"/>
    </location>
</feature>
<sequence>MKFRAVFSVALTLSASGMFGVLTNTATAAPSASEQSCRACHDMNDKKVGPAFRAIAASYRDDPAALAKIKKSILEGSQGKWGSIPMPPNALAEGEADRFAAWVMSLNK</sequence>
<feature type="binding site" description="covalent" evidence="6">
    <location>
        <position position="41"/>
    </location>
    <ligand>
        <name>heme c</name>
        <dbReference type="ChEBI" id="CHEBI:61717"/>
    </ligand>
</feature>
<keyword evidence="3 6" id="KW-0479">Metal-binding</keyword>
<evidence type="ECO:0000256" key="5">
    <source>
        <dbReference type="ARBA" id="ARBA00023004"/>
    </source>
</evidence>
<dbReference type="AlphaFoldDB" id="A0A5E4RPF2"/>
<dbReference type="GO" id="GO:0020037">
    <property type="term" value="F:heme binding"/>
    <property type="evidence" value="ECO:0007669"/>
    <property type="project" value="InterPro"/>
</dbReference>
<evidence type="ECO:0000313" key="10">
    <source>
        <dbReference type="Proteomes" id="UP000366945"/>
    </source>
</evidence>
<dbReference type="InterPro" id="IPR036909">
    <property type="entry name" value="Cyt_c-like_dom_sf"/>
</dbReference>
<proteinExistence type="predicted"/>
<evidence type="ECO:0000256" key="6">
    <source>
        <dbReference type="PIRSR" id="PIRSR602324-1"/>
    </source>
</evidence>
<evidence type="ECO:0000256" key="7">
    <source>
        <dbReference type="SAM" id="SignalP"/>
    </source>
</evidence>
<evidence type="ECO:0000256" key="3">
    <source>
        <dbReference type="ARBA" id="ARBA00022723"/>
    </source>
</evidence>
<keyword evidence="7" id="KW-0732">Signal</keyword>
<protein>
    <submittedName>
        <fullName evidence="9">Cytochrome c-552</fullName>
    </submittedName>
</protein>
<organism evidence="9 10">
    <name type="scientific">Pandoraea pneumonica</name>
    <dbReference type="NCBI Taxonomy" id="2508299"/>
    <lineage>
        <taxon>Bacteria</taxon>
        <taxon>Pseudomonadati</taxon>
        <taxon>Pseudomonadota</taxon>
        <taxon>Betaproteobacteria</taxon>
        <taxon>Burkholderiales</taxon>
        <taxon>Burkholderiaceae</taxon>
        <taxon>Pandoraea</taxon>
    </lineage>
</organism>
<evidence type="ECO:0000256" key="4">
    <source>
        <dbReference type="ARBA" id="ARBA00022982"/>
    </source>
</evidence>
<dbReference type="GO" id="GO:0005506">
    <property type="term" value="F:iron ion binding"/>
    <property type="evidence" value="ECO:0007669"/>
    <property type="project" value="InterPro"/>
</dbReference>
<dbReference type="Gene3D" id="1.10.760.10">
    <property type="entry name" value="Cytochrome c-like domain"/>
    <property type="match status" value="1"/>
</dbReference>
<name>A0A5E4RPF2_9BURK</name>
<comment type="PTM">
    <text evidence="6">Binds 1 heme c group covalently per subunit.</text>
</comment>
<evidence type="ECO:0000313" key="9">
    <source>
        <dbReference type="EMBL" id="VVD65207.1"/>
    </source>
</evidence>
<keyword evidence="10" id="KW-1185">Reference proteome</keyword>
<dbReference type="InterPro" id="IPR002324">
    <property type="entry name" value="Cyt_c_ID"/>
</dbReference>
<evidence type="ECO:0000256" key="1">
    <source>
        <dbReference type="ARBA" id="ARBA00022448"/>
    </source>
</evidence>
<keyword evidence="5 6" id="KW-0408">Iron</keyword>
<dbReference type="PRINTS" id="PR00606">
    <property type="entry name" value="CYTCHROMECID"/>
</dbReference>
<dbReference type="Pfam" id="PF00034">
    <property type="entry name" value="Cytochrom_C"/>
    <property type="match status" value="1"/>
</dbReference>
<dbReference type="GeneID" id="300402382"/>
<gene>
    <name evidence="9" type="ORF">PPN31114_00312</name>
</gene>
<keyword evidence="2 6" id="KW-0349">Heme</keyword>
<dbReference type="Proteomes" id="UP000366945">
    <property type="component" value="Unassembled WGS sequence"/>
</dbReference>
<feature type="domain" description="Cytochrome c" evidence="8">
    <location>
        <begin position="10"/>
        <end position="107"/>
    </location>
</feature>
<keyword evidence="1" id="KW-0813">Transport</keyword>
<dbReference type="EMBL" id="CABPSK010000001">
    <property type="protein sequence ID" value="VVD65207.1"/>
    <property type="molecule type" value="Genomic_DNA"/>
</dbReference>
<accession>A0A5E4RPF2</accession>
<feature type="binding site" description="covalent" evidence="6">
    <location>
        <position position="86"/>
    </location>
    <ligand>
        <name>heme c</name>
        <dbReference type="ChEBI" id="CHEBI:61717"/>
    </ligand>
</feature>
<keyword evidence="4" id="KW-0249">Electron transport</keyword>
<dbReference type="RefSeq" id="WP_174987552.1">
    <property type="nucleotide sequence ID" value="NZ_CABPSK010000001.1"/>
</dbReference>
<dbReference type="PROSITE" id="PS51007">
    <property type="entry name" value="CYTC"/>
    <property type="match status" value="1"/>
</dbReference>
<dbReference type="SUPFAM" id="SSF46626">
    <property type="entry name" value="Cytochrome c"/>
    <property type="match status" value="1"/>
</dbReference>